<sequence>MQYFPGEKLLSMIPSALMRSSRAWALISIVNRKWGCSSR</sequence>
<dbReference type="AlphaFoldDB" id="A0A0A8ZVG5"/>
<protein>
    <submittedName>
        <fullName evidence="1">Uncharacterized protein</fullName>
    </submittedName>
</protein>
<name>A0A0A8ZVG5_ARUDO</name>
<accession>A0A0A8ZVG5</accession>
<reference evidence="1" key="2">
    <citation type="journal article" date="2015" name="Data Brief">
        <title>Shoot transcriptome of the giant reed, Arundo donax.</title>
        <authorList>
            <person name="Barrero R.A."/>
            <person name="Guerrero F.D."/>
            <person name="Moolhuijzen P."/>
            <person name="Goolsby J.A."/>
            <person name="Tidwell J."/>
            <person name="Bellgard S.E."/>
            <person name="Bellgard M.I."/>
        </authorList>
    </citation>
    <scope>NUCLEOTIDE SEQUENCE</scope>
    <source>
        <tissue evidence="1">Shoot tissue taken approximately 20 cm above the soil surface</tissue>
    </source>
</reference>
<reference evidence="1" key="1">
    <citation type="submission" date="2014-09" db="EMBL/GenBank/DDBJ databases">
        <authorList>
            <person name="Magalhaes I.L.F."/>
            <person name="Oliveira U."/>
            <person name="Santos F.R."/>
            <person name="Vidigal T.H.D.A."/>
            <person name="Brescovit A.D."/>
            <person name="Santos A.J."/>
        </authorList>
    </citation>
    <scope>NUCLEOTIDE SEQUENCE</scope>
    <source>
        <tissue evidence="1">Shoot tissue taken approximately 20 cm above the soil surface</tissue>
    </source>
</reference>
<proteinExistence type="predicted"/>
<evidence type="ECO:0000313" key="1">
    <source>
        <dbReference type="EMBL" id="JAD40750.1"/>
    </source>
</evidence>
<organism evidence="1">
    <name type="scientific">Arundo donax</name>
    <name type="common">Giant reed</name>
    <name type="synonym">Donax arundinaceus</name>
    <dbReference type="NCBI Taxonomy" id="35708"/>
    <lineage>
        <taxon>Eukaryota</taxon>
        <taxon>Viridiplantae</taxon>
        <taxon>Streptophyta</taxon>
        <taxon>Embryophyta</taxon>
        <taxon>Tracheophyta</taxon>
        <taxon>Spermatophyta</taxon>
        <taxon>Magnoliopsida</taxon>
        <taxon>Liliopsida</taxon>
        <taxon>Poales</taxon>
        <taxon>Poaceae</taxon>
        <taxon>PACMAD clade</taxon>
        <taxon>Arundinoideae</taxon>
        <taxon>Arundineae</taxon>
        <taxon>Arundo</taxon>
    </lineage>
</organism>
<dbReference type="EMBL" id="GBRH01257145">
    <property type="protein sequence ID" value="JAD40750.1"/>
    <property type="molecule type" value="Transcribed_RNA"/>
</dbReference>